<comment type="caution">
    <text evidence="1">The sequence shown here is derived from an EMBL/GenBank/DDBJ whole genome shotgun (WGS) entry which is preliminary data.</text>
</comment>
<reference evidence="1 2" key="1">
    <citation type="submission" date="2014-07" db="EMBL/GenBank/DDBJ databases">
        <title>Genome of Chryseobacterium luteum DSM 18605.</title>
        <authorList>
            <person name="Stropko S.J."/>
            <person name="Pipes S.E."/>
            <person name="Newman J.D."/>
        </authorList>
    </citation>
    <scope>NUCLEOTIDE SEQUENCE [LARGE SCALE GENOMIC DNA]</scope>
    <source>
        <strain evidence="1 2">DSM 18605</strain>
    </source>
</reference>
<protein>
    <submittedName>
        <fullName evidence="1">Uncharacterized protein</fullName>
    </submittedName>
</protein>
<sequence>MKKNDFNESYPFIIKISNMNYLKKIIFMVCFAAGICHAQQKNTDANYSFSGLIDQKIPVELTVSVSKNVVLGNIRYVKTKDKKPIKIIGTLDSGNHYHLEEFENDGNISGIIDAVLKNGKLEGSWSSTKSDAVYPIALNVQTKVNPKPEIFSPVPSDRFEGTYTYQYGEDGYQGSITIKKIKDQRYSYDIGSVTSAPGRNIADASGEVMIKNNQFTIEINQSCSFLATFYNGFISITSVPSEQSRDCEFGMNATLDGTFLKVK</sequence>
<accession>A0A085ZT74</accession>
<name>A0A085ZT74_9FLAO</name>
<keyword evidence="2" id="KW-1185">Reference proteome</keyword>
<organism evidence="1 2">
    <name type="scientific">Chryseobacterium luteum</name>
    <dbReference type="NCBI Taxonomy" id="421531"/>
    <lineage>
        <taxon>Bacteria</taxon>
        <taxon>Pseudomonadati</taxon>
        <taxon>Bacteroidota</taxon>
        <taxon>Flavobacteriia</taxon>
        <taxon>Flavobacteriales</taxon>
        <taxon>Weeksellaceae</taxon>
        <taxon>Chryseobacterium group</taxon>
        <taxon>Chryseobacterium</taxon>
    </lineage>
</organism>
<proteinExistence type="predicted"/>
<dbReference type="Proteomes" id="UP000028703">
    <property type="component" value="Unassembled WGS sequence"/>
</dbReference>
<dbReference type="EMBL" id="JPRO01000006">
    <property type="protein sequence ID" value="KFF07638.1"/>
    <property type="molecule type" value="Genomic_DNA"/>
</dbReference>
<evidence type="ECO:0000313" key="2">
    <source>
        <dbReference type="Proteomes" id="UP000028703"/>
    </source>
</evidence>
<dbReference type="AlphaFoldDB" id="A0A085ZT74"/>
<evidence type="ECO:0000313" key="1">
    <source>
        <dbReference type="EMBL" id="KFF07638.1"/>
    </source>
</evidence>
<gene>
    <name evidence="1" type="ORF">IX38_09475</name>
</gene>
<dbReference type="eggNOG" id="ENOG5033M7Y">
    <property type="taxonomic scope" value="Bacteria"/>
</dbReference>